<evidence type="ECO:0000259" key="2">
    <source>
        <dbReference type="PROSITE" id="PS50994"/>
    </source>
</evidence>
<sequence>MINYHKILEMHLQGISQRTISSSTGHSRDKIREVVNQAKAKGLEELSKEMNNPWLEDYLFPEKSANQRGYYDPDWDYIHKELLKKNVTLKLLHKEYEQEAKIQNKMPYAYRTFCEKYGHYGKKYKLTMPIHRKPGEILEVDWAGSTLSVKNSENGEDIKVYIFVATWPFSQYSYVEGFYDMKTDNWLTAHIHALEFFQGVPETVVSDNLRTGVTKTDYSEPLLNEGYRQLSDYYRFTIVPARVRAPKDKSSVEGNVGFISRQVIAALRNETFFSLKELNQAISEKTQVLNQEAFQKRPGSRSTVFQEEELPFLGSLRHPRFTQSQWRISKVQLDYHIQVERMFYSVPYEYVNDEVEVRITDNLIEVYFNEHRIASHKRLRGDIGQYSSNIDHMPDNHRRYLTHTPKENLLWAEDIGPSTYDYVDYILSNNVEKKALKLLATLRNIASKSSLEELEAGCHTLMSVAKEPTNSLLKSILSRAKKRKKALNTDSKASIIEEQTDSKYGFVRGAAYFGGKNK</sequence>
<comment type="caution">
    <text evidence="3">The sequence shown here is derived from an EMBL/GenBank/DDBJ whole genome shotgun (WGS) entry which is preliminary data.</text>
</comment>
<dbReference type="InterPro" id="IPR001584">
    <property type="entry name" value="Integrase_cat-core"/>
</dbReference>
<dbReference type="EMBL" id="VBSP01000069">
    <property type="protein sequence ID" value="TLQ38675.1"/>
    <property type="molecule type" value="Genomic_DNA"/>
</dbReference>
<dbReference type="Gene3D" id="3.30.420.10">
    <property type="entry name" value="Ribonuclease H-like superfamily/Ribonuclease H"/>
    <property type="match status" value="1"/>
</dbReference>
<dbReference type="NCBIfam" id="NF033546">
    <property type="entry name" value="transpos_IS21"/>
    <property type="match status" value="1"/>
</dbReference>
<evidence type="ECO:0000313" key="3">
    <source>
        <dbReference type="EMBL" id="TLQ38675.1"/>
    </source>
</evidence>
<dbReference type="InterPro" id="IPR012337">
    <property type="entry name" value="RNaseH-like_sf"/>
</dbReference>
<evidence type="ECO:0000313" key="4">
    <source>
        <dbReference type="Proteomes" id="UP000306420"/>
    </source>
</evidence>
<dbReference type="AlphaFoldDB" id="A0A5R9DQK4"/>
<dbReference type="PANTHER" id="PTHR35004:SF8">
    <property type="entry name" value="TRANSPOSASE RV3428C-RELATED"/>
    <property type="match status" value="1"/>
</dbReference>
<feature type="domain" description="Integrase catalytic" evidence="2">
    <location>
        <begin position="130"/>
        <end position="310"/>
    </location>
</feature>
<accession>A0A5R9DQK4</accession>
<dbReference type="PANTHER" id="PTHR35004">
    <property type="entry name" value="TRANSPOSASE RV3428C-RELATED"/>
    <property type="match status" value="1"/>
</dbReference>
<gene>
    <name evidence="3" type="ORF">FEZ33_11565</name>
</gene>
<dbReference type="PROSITE" id="PS50994">
    <property type="entry name" value="INTEGRASE"/>
    <property type="match status" value="1"/>
</dbReference>
<dbReference type="GO" id="GO:0003676">
    <property type="term" value="F:nucleic acid binding"/>
    <property type="evidence" value="ECO:0007669"/>
    <property type="project" value="InterPro"/>
</dbReference>
<proteinExistence type="inferred from homology"/>
<name>A0A5R9DQK4_9LACT</name>
<organism evidence="3 4">
    <name type="scientific">Ruoffia tabacinasalis</name>
    <dbReference type="NCBI Taxonomy" id="87458"/>
    <lineage>
        <taxon>Bacteria</taxon>
        <taxon>Bacillati</taxon>
        <taxon>Bacillota</taxon>
        <taxon>Bacilli</taxon>
        <taxon>Lactobacillales</taxon>
        <taxon>Aerococcaceae</taxon>
        <taxon>Ruoffia</taxon>
    </lineage>
</organism>
<dbReference type="Pfam" id="PF22483">
    <property type="entry name" value="Mu-transpos_C_2"/>
    <property type="match status" value="1"/>
</dbReference>
<dbReference type="Proteomes" id="UP000306420">
    <property type="component" value="Unassembled WGS sequence"/>
</dbReference>
<dbReference type="InterPro" id="IPR036397">
    <property type="entry name" value="RNaseH_sf"/>
</dbReference>
<dbReference type="GO" id="GO:0015074">
    <property type="term" value="P:DNA integration"/>
    <property type="evidence" value="ECO:0007669"/>
    <property type="project" value="InterPro"/>
</dbReference>
<protein>
    <submittedName>
        <fullName evidence="3">IS21 family transposase</fullName>
    </submittedName>
</protein>
<dbReference type="OrthoDB" id="92877at2"/>
<evidence type="ECO:0000256" key="1">
    <source>
        <dbReference type="ARBA" id="ARBA00009277"/>
    </source>
</evidence>
<dbReference type="RefSeq" id="WP_138405528.1">
    <property type="nucleotide sequence ID" value="NZ_VBSP01000069.1"/>
</dbReference>
<dbReference type="InterPro" id="IPR054353">
    <property type="entry name" value="IstA-like_C"/>
</dbReference>
<reference evidence="3 4" key="1">
    <citation type="submission" date="2019-05" db="EMBL/GenBank/DDBJ databases">
        <title>The metagenome of a microbial culture collection derived from dairy environment covers the genomic content of the human microbiome.</title>
        <authorList>
            <person name="Roder T."/>
            <person name="Wuthrich D."/>
            <person name="Sattari Z."/>
            <person name="Von Ah U."/>
            <person name="Bar C."/>
            <person name="Ronchi F."/>
            <person name="Macpherson A.J."/>
            <person name="Ganal-Vonarburg S.C."/>
            <person name="Bruggmann R."/>
            <person name="Vergeres G."/>
        </authorList>
    </citation>
    <scope>NUCLEOTIDE SEQUENCE [LARGE SCALE GENOMIC DNA]</scope>
    <source>
        <strain evidence="3 4">FAM 24227</strain>
    </source>
</reference>
<dbReference type="SUPFAM" id="SSF53098">
    <property type="entry name" value="Ribonuclease H-like"/>
    <property type="match status" value="1"/>
</dbReference>
<comment type="similarity">
    <text evidence="1">Belongs to the transposase IS21/IS408/IS1162 family.</text>
</comment>